<sequence length="217" mass="24047">MKHKKLKRSIPDLQFTQNNSSSRCQSSTGDDDRCSSVEDNVNVNISLTSNGIVFSSSSSSSSNINEIIDMTSGRRIQKNQDNHYGVASEIKKQEFHGNYVQNNMENCNLFSNISSPMEGSIVTSSTLLPKSTAISSSSSPLTSPTVSLLTSLSFSNPYPPHTSNLMPMSDNHRNWTNFTSQLKMDKIIKNFLAYDHSEKDYSESALAFPPPLLLYCL</sequence>
<dbReference type="STRING" id="6184.A0A430PXA2"/>
<dbReference type="Proteomes" id="UP000290809">
    <property type="component" value="Unassembled WGS sequence"/>
</dbReference>
<protein>
    <submittedName>
        <fullName evidence="2">Uncharacterized protein</fullName>
    </submittedName>
</protein>
<feature type="region of interest" description="Disordered" evidence="1">
    <location>
        <begin position="1"/>
        <end position="35"/>
    </location>
</feature>
<comment type="caution">
    <text evidence="2">The sequence shown here is derived from an EMBL/GenBank/DDBJ whole genome shotgun (WGS) entry which is preliminary data.</text>
</comment>
<reference evidence="2 3" key="1">
    <citation type="journal article" date="2019" name="PLoS Pathog.">
        <title>Genome sequence of the bovine parasite Schistosoma bovis Tanzania.</title>
        <authorList>
            <person name="Oey H."/>
            <person name="Zakrzewski M."/>
            <person name="Gobert G."/>
            <person name="Gravermann K."/>
            <person name="Stoye J."/>
            <person name="Jones M."/>
            <person name="Mcmanus D."/>
            <person name="Krause L."/>
        </authorList>
    </citation>
    <scope>NUCLEOTIDE SEQUENCE [LARGE SCALE GENOMIC DNA]</scope>
    <source>
        <strain evidence="2 3">TAN1997</strain>
    </source>
</reference>
<accession>A0A430PXA2</accession>
<evidence type="ECO:0000256" key="1">
    <source>
        <dbReference type="SAM" id="MobiDB-lite"/>
    </source>
</evidence>
<dbReference type="EMBL" id="QMKO01004585">
    <property type="protein sequence ID" value="RTG80056.1"/>
    <property type="molecule type" value="Genomic_DNA"/>
</dbReference>
<evidence type="ECO:0000313" key="3">
    <source>
        <dbReference type="Proteomes" id="UP000290809"/>
    </source>
</evidence>
<dbReference type="AlphaFoldDB" id="A0A430PXA2"/>
<feature type="compositionally biased region" description="Polar residues" evidence="1">
    <location>
        <begin position="14"/>
        <end position="28"/>
    </location>
</feature>
<gene>
    <name evidence="2" type="ORF">DC041_0007316</name>
</gene>
<name>A0A430PXA2_SCHBO</name>
<evidence type="ECO:0000313" key="2">
    <source>
        <dbReference type="EMBL" id="RTG80056.1"/>
    </source>
</evidence>
<proteinExistence type="predicted"/>
<organism evidence="2 3">
    <name type="scientific">Schistosoma bovis</name>
    <name type="common">Blood fluke</name>
    <dbReference type="NCBI Taxonomy" id="6184"/>
    <lineage>
        <taxon>Eukaryota</taxon>
        <taxon>Metazoa</taxon>
        <taxon>Spiralia</taxon>
        <taxon>Lophotrochozoa</taxon>
        <taxon>Platyhelminthes</taxon>
        <taxon>Trematoda</taxon>
        <taxon>Digenea</taxon>
        <taxon>Strigeidida</taxon>
        <taxon>Schistosomatoidea</taxon>
        <taxon>Schistosomatidae</taxon>
        <taxon>Schistosoma</taxon>
    </lineage>
</organism>
<keyword evidence="3" id="KW-1185">Reference proteome</keyword>